<keyword evidence="1" id="KW-0472">Membrane</keyword>
<feature type="transmembrane region" description="Helical" evidence="1">
    <location>
        <begin position="297"/>
        <end position="312"/>
    </location>
</feature>
<feature type="domain" description="DUF2157" evidence="2">
    <location>
        <begin position="9"/>
        <end position="137"/>
    </location>
</feature>
<feature type="transmembrane region" description="Helical" evidence="1">
    <location>
        <begin position="367"/>
        <end position="387"/>
    </location>
</feature>
<protein>
    <recommendedName>
        <fullName evidence="2">DUF2157 domain-containing protein</fullName>
    </recommendedName>
</protein>
<feature type="transmembrane region" description="Helical" evidence="1">
    <location>
        <begin position="269"/>
        <end position="290"/>
    </location>
</feature>
<feature type="transmembrane region" description="Helical" evidence="1">
    <location>
        <begin position="95"/>
        <end position="116"/>
    </location>
</feature>
<organism evidence="3 4">
    <name type="scientific">Exiguobacterium indicum</name>
    <dbReference type="NCBI Taxonomy" id="296995"/>
    <lineage>
        <taxon>Bacteria</taxon>
        <taxon>Bacillati</taxon>
        <taxon>Bacillota</taxon>
        <taxon>Bacilli</taxon>
        <taxon>Bacillales</taxon>
        <taxon>Bacillales Family XII. Incertae Sedis</taxon>
        <taxon>Exiguobacterium</taxon>
    </lineage>
</organism>
<feature type="transmembrane region" description="Helical" evidence="1">
    <location>
        <begin position="65"/>
        <end position="83"/>
    </location>
</feature>
<gene>
    <name evidence="3" type="ORF">AS033_10430</name>
</gene>
<feature type="transmembrane region" description="Helical" evidence="1">
    <location>
        <begin position="244"/>
        <end position="263"/>
    </location>
</feature>
<accession>A0A0V8GEW0</accession>
<evidence type="ECO:0000256" key="1">
    <source>
        <dbReference type="SAM" id="Phobius"/>
    </source>
</evidence>
<feature type="transmembrane region" description="Helical" evidence="1">
    <location>
        <begin position="318"/>
        <end position="333"/>
    </location>
</feature>
<dbReference type="EMBL" id="LNQL01000003">
    <property type="protein sequence ID" value="KSU48738.1"/>
    <property type="molecule type" value="Genomic_DNA"/>
</dbReference>
<comment type="caution">
    <text evidence="3">The sequence shown here is derived from an EMBL/GenBank/DDBJ whole genome shotgun (WGS) entry which is preliminary data.</text>
</comment>
<evidence type="ECO:0000313" key="3">
    <source>
        <dbReference type="EMBL" id="KSU48738.1"/>
    </source>
</evidence>
<dbReference type="RefSeq" id="WP_058265468.1">
    <property type="nucleotide sequence ID" value="NZ_FMYN01000003.1"/>
</dbReference>
<keyword evidence="1" id="KW-1133">Transmembrane helix</keyword>
<feature type="transmembrane region" description="Helical" evidence="1">
    <location>
        <begin position="340"/>
        <end position="361"/>
    </location>
</feature>
<feature type="transmembrane region" description="Helical" evidence="1">
    <location>
        <begin position="39"/>
        <end position="59"/>
    </location>
</feature>
<keyword evidence="1" id="KW-0812">Transmembrane</keyword>
<dbReference type="OrthoDB" id="5351773at2"/>
<feature type="transmembrane region" description="Helical" evidence="1">
    <location>
        <begin position="122"/>
        <end position="140"/>
    </location>
</feature>
<evidence type="ECO:0000313" key="4">
    <source>
        <dbReference type="Proteomes" id="UP000053797"/>
    </source>
</evidence>
<dbReference type="Pfam" id="PF09925">
    <property type="entry name" value="DUF2157"/>
    <property type="match status" value="1"/>
</dbReference>
<reference evidence="3 4" key="1">
    <citation type="journal article" date="2015" name="Int. J. Syst. Evol. Microbiol.">
        <title>Exiguobacterium enclense sp. nov., isolated from sediment.</title>
        <authorList>
            <person name="Dastager S.G."/>
            <person name="Mawlankar R."/>
            <person name="Sonalkar V.V."/>
            <person name="Thorat M.N."/>
            <person name="Mual P."/>
            <person name="Verma A."/>
            <person name="Krishnamurthi S."/>
            <person name="Tang S.K."/>
            <person name="Li W.J."/>
        </authorList>
    </citation>
    <scope>NUCLEOTIDE SEQUENCE [LARGE SCALE GENOMIC DNA]</scope>
    <source>
        <strain evidence="3 4">NIO-1109</strain>
    </source>
</reference>
<dbReference type="Proteomes" id="UP000053797">
    <property type="component" value="Unassembled WGS sequence"/>
</dbReference>
<feature type="transmembrane region" description="Helical" evidence="1">
    <location>
        <begin position="147"/>
        <end position="164"/>
    </location>
</feature>
<sequence>MKQLRKMREWSEAGLLDEATVKRIIDYENNRKEKQRLPLLLIVGGTFVVLAVFSFLAANWQVMPVGWKIGLVVALMWSCYVMADLSERRSMLHPIVFRIGGILAFGASILVVVQSFHLPMEGSLLGWCVFVAALAHYVLWRHEAYGVVAFLSGWTIFTSLGGFGQEQASYLDWTSFGLMVVLSFSWFYFSQRLPSLLFSWLFLFFSGLSLFLLVSYDGFLWPVWSLFLLVPVLWLVREESNRRIVEMVYLVVAAISSIVYLSVRAESNAALPSMTEAILLAIVSIGLGIFLYQKRRSLLFIVPLGFVGVLWLDEQAILLAILVELSALLYLLYQERRHAIIWPAFLYFILVQLAIYVIYAWDRLNMSLFFLIGALLIFLLSGVLWWLRRRGGVTS</sequence>
<evidence type="ECO:0000259" key="2">
    <source>
        <dbReference type="Pfam" id="PF09925"/>
    </source>
</evidence>
<feature type="transmembrane region" description="Helical" evidence="1">
    <location>
        <begin position="219"/>
        <end position="237"/>
    </location>
</feature>
<dbReference type="AlphaFoldDB" id="A0A0V8GEW0"/>
<proteinExistence type="predicted"/>
<feature type="transmembrane region" description="Helical" evidence="1">
    <location>
        <begin position="170"/>
        <end position="189"/>
    </location>
</feature>
<feature type="transmembrane region" description="Helical" evidence="1">
    <location>
        <begin position="196"/>
        <end position="213"/>
    </location>
</feature>
<name>A0A0V8GEW0_9BACL</name>
<dbReference type="InterPro" id="IPR018677">
    <property type="entry name" value="DUF2157"/>
</dbReference>